<keyword evidence="4" id="KW-0862">Zinc</keyword>
<evidence type="ECO:0000256" key="1">
    <source>
        <dbReference type="ARBA" id="ARBA00022737"/>
    </source>
</evidence>
<name>A0A485KMX7_9STRA</name>
<dbReference type="InterPro" id="IPR001841">
    <property type="entry name" value="Znf_RING"/>
</dbReference>
<accession>A0A485KMX7</accession>
<dbReference type="GO" id="GO:0004842">
    <property type="term" value="F:ubiquitin-protein transferase activity"/>
    <property type="evidence" value="ECO:0007669"/>
    <property type="project" value="TreeGrafter"/>
</dbReference>
<evidence type="ECO:0000313" key="6">
    <source>
        <dbReference type="EMBL" id="KAF0700138.1"/>
    </source>
</evidence>
<dbReference type="PANTHER" id="PTHR24171:SF8">
    <property type="entry name" value="BRCA1-ASSOCIATED RING DOMAIN PROTEIN 1"/>
    <property type="match status" value="1"/>
</dbReference>
<evidence type="ECO:0000313" key="8">
    <source>
        <dbReference type="Proteomes" id="UP000332933"/>
    </source>
</evidence>
<dbReference type="Gene3D" id="1.25.40.20">
    <property type="entry name" value="Ankyrin repeat-containing domain"/>
    <property type="match status" value="1"/>
</dbReference>
<feature type="repeat" description="ANK" evidence="3">
    <location>
        <begin position="114"/>
        <end position="147"/>
    </location>
</feature>
<dbReference type="SMART" id="SM00248">
    <property type="entry name" value="ANK"/>
    <property type="match status" value="2"/>
</dbReference>
<dbReference type="SUPFAM" id="SSF57850">
    <property type="entry name" value="RING/U-box"/>
    <property type="match status" value="1"/>
</dbReference>
<dbReference type="EMBL" id="CAADRA010005157">
    <property type="protein sequence ID" value="VFT86208.1"/>
    <property type="molecule type" value="Genomic_DNA"/>
</dbReference>
<dbReference type="PROSITE" id="PS50088">
    <property type="entry name" value="ANK_REPEAT"/>
    <property type="match status" value="2"/>
</dbReference>
<sequence length="504" mass="55617">MFANHKQRKALAKLEKLQRRVVNVTSVRDKHRWKQLVHAGRPHKVQRQHRKEAAAAAKITKLRVEMARLCPDPTSLFPSDQVVWHAAMYGLHAVLDAHLTTHGLAQVEGRVGPAGDTPLLVAAAQGYLDIVHLLVLRAHANINATNSLGLTALHCAASAHHADVITFLLQQQASPYVRDMRGHLPIDMARNCAFNLGDVYSQYASCVRVLEAATTARTGWVLESQRDNLLNRYILSSVGLTTHLWHQRYVVVMHSDVPHEMEIALYDPPMDNVLSALPVLSLAWTKGSPITPVVKTTLNNYDFTFSLVGRQKYPVLPPGVPQAQPMHVYEFAVKIGDELADWLDFFHSLTPDAPQDELFPLPVHPGGSTSNANVDDDVHELFPTANDSYRELFPTANGQVTEMGRLPMAVPVKTVDVYVPPPPPTVLAAPAPSPPVAESEMLPGPTLPHRDCVVCHYRPQEGVCVPCGHRAVCMACADTIVTQEVKSCPICRANVREIIRLFDC</sequence>
<dbReference type="GO" id="GO:0008270">
    <property type="term" value="F:zinc ion binding"/>
    <property type="evidence" value="ECO:0007669"/>
    <property type="project" value="UniProtKB-KW"/>
</dbReference>
<dbReference type="AlphaFoldDB" id="A0A485KMX7"/>
<dbReference type="PROSITE" id="PS50089">
    <property type="entry name" value="ZF_RING_2"/>
    <property type="match status" value="1"/>
</dbReference>
<dbReference type="Pfam" id="PF12796">
    <property type="entry name" value="Ank_2"/>
    <property type="match status" value="1"/>
</dbReference>
<dbReference type="PROSITE" id="PS50297">
    <property type="entry name" value="ANK_REP_REGION"/>
    <property type="match status" value="2"/>
</dbReference>
<feature type="domain" description="RING-type" evidence="5">
    <location>
        <begin position="452"/>
        <end position="492"/>
    </location>
</feature>
<evidence type="ECO:0000313" key="7">
    <source>
        <dbReference type="EMBL" id="VFT86208.1"/>
    </source>
</evidence>
<dbReference type="InterPro" id="IPR013083">
    <property type="entry name" value="Znf_RING/FYVE/PHD"/>
</dbReference>
<reference evidence="6" key="2">
    <citation type="submission" date="2019-06" db="EMBL/GenBank/DDBJ databases">
        <title>Genomics analysis of Aphanomyces spp. identifies a new class of oomycete effector associated with host adaptation.</title>
        <authorList>
            <person name="Gaulin E."/>
        </authorList>
    </citation>
    <scope>NUCLEOTIDE SEQUENCE</scope>
    <source>
        <strain evidence="6">CBS 578.67</strain>
    </source>
</reference>
<keyword evidence="4" id="KW-0863">Zinc-finger</keyword>
<dbReference type="SUPFAM" id="SSF48403">
    <property type="entry name" value="Ankyrin repeat"/>
    <property type="match status" value="1"/>
</dbReference>
<proteinExistence type="predicted"/>
<dbReference type="Gene3D" id="3.30.40.10">
    <property type="entry name" value="Zinc/RING finger domain, C3HC4 (zinc finger)"/>
    <property type="match status" value="1"/>
</dbReference>
<protein>
    <submittedName>
        <fullName evidence="7">Aste57867_9326 protein</fullName>
    </submittedName>
</protein>
<keyword evidence="2 3" id="KW-0040">ANK repeat</keyword>
<dbReference type="GO" id="GO:0085020">
    <property type="term" value="P:protein K6-linked ubiquitination"/>
    <property type="evidence" value="ECO:0007669"/>
    <property type="project" value="TreeGrafter"/>
</dbReference>
<dbReference type="Proteomes" id="UP000332933">
    <property type="component" value="Unassembled WGS sequence"/>
</dbReference>
<dbReference type="InterPro" id="IPR002110">
    <property type="entry name" value="Ankyrin_rpt"/>
</dbReference>
<keyword evidence="8" id="KW-1185">Reference proteome</keyword>
<dbReference type="PANTHER" id="PTHR24171">
    <property type="entry name" value="ANKYRIN REPEAT DOMAIN-CONTAINING PROTEIN 39-RELATED"/>
    <property type="match status" value="1"/>
</dbReference>
<dbReference type="InterPro" id="IPR036770">
    <property type="entry name" value="Ankyrin_rpt-contain_sf"/>
</dbReference>
<evidence type="ECO:0000256" key="3">
    <source>
        <dbReference type="PROSITE-ProRule" id="PRU00023"/>
    </source>
</evidence>
<evidence type="ECO:0000256" key="4">
    <source>
        <dbReference type="PROSITE-ProRule" id="PRU00175"/>
    </source>
</evidence>
<evidence type="ECO:0000256" key="2">
    <source>
        <dbReference type="ARBA" id="ARBA00023043"/>
    </source>
</evidence>
<feature type="repeat" description="ANK" evidence="3">
    <location>
        <begin position="148"/>
        <end position="180"/>
    </location>
</feature>
<dbReference type="EMBL" id="VJMH01005136">
    <property type="protein sequence ID" value="KAF0700138.1"/>
    <property type="molecule type" value="Genomic_DNA"/>
</dbReference>
<gene>
    <name evidence="7" type="primary">Aste57867_9326</name>
    <name evidence="6" type="ORF">As57867_009290</name>
    <name evidence="7" type="ORF">ASTE57867_9326</name>
</gene>
<organism evidence="7 8">
    <name type="scientific">Aphanomyces stellatus</name>
    <dbReference type="NCBI Taxonomy" id="120398"/>
    <lineage>
        <taxon>Eukaryota</taxon>
        <taxon>Sar</taxon>
        <taxon>Stramenopiles</taxon>
        <taxon>Oomycota</taxon>
        <taxon>Saprolegniomycetes</taxon>
        <taxon>Saprolegniales</taxon>
        <taxon>Verrucalvaceae</taxon>
        <taxon>Aphanomyces</taxon>
    </lineage>
</organism>
<dbReference type="OrthoDB" id="69955at2759"/>
<dbReference type="Pfam" id="PF13920">
    <property type="entry name" value="zf-C3HC4_3"/>
    <property type="match status" value="1"/>
</dbReference>
<keyword evidence="4" id="KW-0479">Metal-binding</keyword>
<evidence type="ECO:0000259" key="5">
    <source>
        <dbReference type="PROSITE" id="PS50089"/>
    </source>
</evidence>
<keyword evidence="1" id="KW-0677">Repeat</keyword>
<reference evidence="7 8" key="1">
    <citation type="submission" date="2019-03" db="EMBL/GenBank/DDBJ databases">
        <authorList>
            <person name="Gaulin E."/>
            <person name="Dumas B."/>
        </authorList>
    </citation>
    <scope>NUCLEOTIDE SEQUENCE [LARGE SCALE GENOMIC DNA]</scope>
    <source>
        <strain evidence="7">CBS 568.67</strain>
    </source>
</reference>